<dbReference type="Proteomes" id="UP000199025">
    <property type="component" value="Unassembled WGS sequence"/>
</dbReference>
<keyword evidence="3" id="KW-1185">Reference proteome</keyword>
<reference evidence="2 3" key="1">
    <citation type="submission" date="2016-10" db="EMBL/GenBank/DDBJ databases">
        <authorList>
            <person name="de Groot N.N."/>
        </authorList>
    </citation>
    <scope>NUCLEOTIDE SEQUENCE [LARGE SCALE GENOMIC DNA]</scope>
    <source>
        <strain evidence="2 3">DSM 44468</strain>
    </source>
</reference>
<dbReference type="EMBL" id="FORP01000030">
    <property type="protein sequence ID" value="SFK72337.1"/>
    <property type="molecule type" value="Genomic_DNA"/>
</dbReference>
<dbReference type="AlphaFoldDB" id="A0A1I4BVY9"/>
<protein>
    <submittedName>
        <fullName evidence="2">Cobalamin-independent synthase, Catalytic domain</fullName>
    </submittedName>
</protein>
<feature type="domain" description="Cobalamin-independent methionine synthase MetE C-terminal/archaeal" evidence="1">
    <location>
        <begin position="14"/>
        <end position="333"/>
    </location>
</feature>
<accession>A0A1I4BVY9</accession>
<sequence>MARVSERAWPAGAATGIGSLPGTDAGEAAAVVFGELPEFPHLPELPARGVGADLIGRTAGLLVDLAVEEVPSGYRVAAHPGRDHRRAVDLLRWDLDAVQEAASGAKVIKTQLAGPWTLAAGIELPRGHRVLTDRGAVREFTESALEGLAAHVAELKSRTGAEVVVQFDEPSLPDVLAGALSTPSGYGTVPAVAEPEARELLSTAIERAEKITGQPVVVHCCATRPPVGLLREAGAGALALDATRLDGSPAKLLDELGEAWDGGVHLFLGLVPALDPGKPVTLKEVAEPALRLTSRLGFNRSILAERAVPTPTCGFAGATPAWLRRALSLTRDLGKAFVEPPEGW</sequence>
<name>A0A1I4BVY9_9PSEU</name>
<dbReference type="InterPro" id="IPR002629">
    <property type="entry name" value="Met_Synth_C/arc"/>
</dbReference>
<evidence type="ECO:0000313" key="3">
    <source>
        <dbReference type="Proteomes" id="UP000199025"/>
    </source>
</evidence>
<dbReference type="GO" id="GO:0009086">
    <property type="term" value="P:methionine biosynthetic process"/>
    <property type="evidence" value="ECO:0007669"/>
    <property type="project" value="InterPro"/>
</dbReference>
<gene>
    <name evidence="2" type="ORF">SAMN05421835_13064</name>
</gene>
<proteinExistence type="predicted"/>
<dbReference type="STRING" id="115433.SAMN05421835_13064"/>
<evidence type="ECO:0000259" key="1">
    <source>
        <dbReference type="Pfam" id="PF01717"/>
    </source>
</evidence>
<dbReference type="SUPFAM" id="SSF51726">
    <property type="entry name" value="UROD/MetE-like"/>
    <property type="match status" value="1"/>
</dbReference>
<organism evidence="2 3">
    <name type="scientific">Amycolatopsis sacchari</name>
    <dbReference type="NCBI Taxonomy" id="115433"/>
    <lineage>
        <taxon>Bacteria</taxon>
        <taxon>Bacillati</taxon>
        <taxon>Actinomycetota</taxon>
        <taxon>Actinomycetes</taxon>
        <taxon>Pseudonocardiales</taxon>
        <taxon>Pseudonocardiaceae</taxon>
        <taxon>Amycolatopsis</taxon>
    </lineage>
</organism>
<dbReference type="GO" id="GO:0003871">
    <property type="term" value="F:5-methyltetrahydropteroyltriglutamate-homocysteine S-methyltransferase activity"/>
    <property type="evidence" value="ECO:0007669"/>
    <property type="project" value="InterPro"/>
</dbReference>
<evidence type="ECO:0000313" key="2">
    <source>
        <dbReference type="EMBL" id="SFK72337.1"/>
    </source>
</evidence>
<dbReference type="Gene3D" id="3.20.20.210">
    <property type="match status" value="1"/>
</dbReference>
<dbReference type="InterPro" id="IPR038071">
    <property type="entry name" value="UROD/MetE-like_sf"/>
</dbReference>
<dbReference type="GO" id="GO:0008270">
    <property type="term" value="F:zinc ion binding"/>
    <property type="evidence" value="ECO:0007669"/>
    <property type="project" value="InterPro"/>
</dbReference>
<dbReference type="Pfam" id="PF01717">
    <property type="entry name" value="Meth_synt_2"/>
    <property type="match status" value="1"/>
</dbReference>